<dbReference type="SUPFAM" id="SSF57716">
    <property type="entry name" value="Glucocorticoid receptor-like (DNA-binding domain)"/>
    <property type="match status" value="1"/>
</dbReference>
<dbReference type="GO" id="GO:0009888">
    <property type="term" value="P:tissue development"/>
    <property type="evidence" value="ECO:0007669"/>
    <property type="project" value="TreeGrafter"/>
</dbReference>
<evidence type="ECO:0000259" key="15">
    <source>
        <dbReference type="PROSITE" id="PS51030"/>
    </source>
</evidence>
<evidence type="ECO:0000256" key="14">
    <source>
        <dbReference type="SAM" id="MobiDB-lite"/>
    </source>
</evidence>
<keyword evidence="10 13" id="KW-0539">Nucleus</keyword>
<keyword evidence="9 13" id="KW-0675">Receptor</keyword>
<evidence type="ECO:0000256" key="10">
    <source>
        <dbReference type="ARBA" id="ARBA00023242"/>
    </source>
</evidence>
<dbReference type="InterPro" id="IPR000536">
    <property type="entry name" value="Nucl_hrmn_rcpt_lig-bd"/>
</dbReference>
<evidence type="ECO:0000256" key="5">
    <source>
        <dbReference type="ARBA" id="ARBA00022833"/>
    </source>
</evidence>
<comment type="subcellular location">
    <subcellularLocation>
        <location evidence="1 13">Nucleus</location>
    </subcellularLocation>
</comment>
<dbReference type="InterPro" id="IPR001723">
    <property type="entry name" value="Nuclear_hrmn_rcpt"/>
</dbReference>
<feature type="region of interest" description="Disordered" evidence="14">
    <location>
        <begin position="416"/>
        <end position="516"/>
    </location>
</feature>
<feature type="compositionally biased region" description="Low complexity" evidence="14">
    <location>
        <begin position="460"/>
        <end position="472"/>
    </location>
</feature>
<dbReference type="Gene3D" id="3.30.50.10">
    <property type="entry name" value="Erythroid Transcription Factor GATA-1, subunit A"/>
    <property type="match status" value="1"/>
</dbReference>
<feature type="compositionally biased region" description="Low complexity" evidence="14">
    <location>
        <begin position="69"/>
        <end position="82"/>
    </location>
</feature>
<dbReference type="EMBL" id="CAKKLH010000281">
    <property type="protein sequence ID" value="CAH0108051.1"/>
    <property type="molecule type" value="Genomic_DNA"/>
</dbReference>
<keyword evidence="4 13" id="KW-0863">Zinc-finger</keyword>
<reference evidence="17" key="1">
    <citation type="submission" date="2021-11" db="EMBL/GenBank/DDBJ databases">
        <authorList>
            <person name="Schell T."/>
        </authorList>
    </citation>
    <scope>NUCLEOTIDE SEQUENCE</scope>
    <source>
        <strain evidence="17">M5</strain>
    </source>
</reference>
<dbReference type="Gene3D" id="1.10.565.10">
    <property type="entry name" value="Retinoid X Receptor"/>
    <property type="match status" value="1"/>
</dbReference>
<keyword evidence="3 13" id="KW-0479">Metal-binding</keyword>
<feature type="domain" description="NR LBD" evidence="16">
    <location>
        <begin position="545"/>
        <end position="777"/>
    </location>
</feature>
<feature type="domain" description="Nuclear receptor" evidence="15">
    <location>
        <begin position="250"/>
        <end position="325"/>
    </location>
</feature>
<feature type="compositionally biased region" description="Low complexity" evidence="14">
    <location>
        <begin position="481"/>
        <end position="493"/>
    </location>
</feature>
<dbReference type="GO" id="GO:0009755">
    <property type="term" value="P:hormone-mediated signaling pathway"/>
    <property type="evidence" value="ECO:0007669"/>
    <property type="project" value="TreeGrafter"/>
</dbReference>
<feature type="region of interest" description="Disordered" evidence="14">
    <location>
        <begin position="223"/>
        <end position="242"/>
    </location>
</feature>
<evidence type="ECO:0000256" key="9">
    <source>
        <dbReference type="ARBA" id="ARBA00023170"/>
    </source>
</evidence>
<keyword evidence="5 13" id="KW-0862">Zinc</keyword>
<comment type="caution">
    <text evidence="17">The sequence shown here is derived from an EMBL/GenBank/DDBJ whole genome shotgun (WGS) entry which is preliminary data.</text>
</comment>
<dbReference type="GO" id="GO:0000978">
    <property type="term" value="F:RNA polymerase II cis-regulatory region sequence-specific DNA binding"/>
    <property type="evidence" value="ECO:0007669"/>
    <property type="project" value="TreeGrafter"/>
</dbReference>
<gene>
    <name evidence="17" type="ORF">DGAL_LOCUS11417</name>
</gene>
<evidence type="ECO:0000256" key="12">
    <source>
        <dbReference type="ARBA" id="ARBA00078044"/>
    </source>
</evidence>
<dbReference type="PROSITE" id="PS51030">
    <property type="entry name" value="NUCLEAR_REC_DBD_2"/>
    <property type="match status" value="1"/>
</dbReference>
<dbReference type="FunFam" id="3.30.50.10:FF:000006">
    <property type="entry name" value="Nuclear receptor subfamily 5 group A member"/>
    <property type="match status" value="1"/>
</dbReference>
<dbReference type="Proteomes" id="UP000789390">
    <property type="component" value="Unassembled WGS sequence"/>
</dbReference>
<comment type="similarity">
    <text evidence="2">Belongs to the nuclear hormone receptor family. NR5 subfamily.</text>
</comment>
<feature type="compositionally biased region" description="Low complexity" evidence="14">
    <location>
        <begin position="365"/>
        <end position="389"/>
    </location>
</feature>
<dbReference type="Pfam" id="PF00104">
    <property type="entry name" value="Hormone_recep"/>
    <property type="match status" value="1"/>
</dbReference>
<dbReference type="GO" id="GO:0090575">
    <property type="term" value="C:RNA polymerase II transcription regulator complex"/>
    <property type="evidence" value="ECO:0007669"/>
    <property type="project" value="TreeGrafter"/>
</dbReference>
<dbReference type="SMART" id="SM00430">
    <property type="entry name" value="HOLI"/>
    <property type="match status" value="1"/>
</dbReference>
<keyword evidence="18" id="KW-1185">Reference proteome</keyword>
<dbReference type="PRINTS" id="PR00047">
    <property type="entry name" value="STROIDFINGER"/>
</dbReference>
<proteinExistence type="inferred from homology"/>
<evidence type="ECO:0000313" key="17">
    <source>
        <dbReference type="EMBL" id="CAH0108051.1"/>
    </source>
</evidence>
<dbReference type="PROSITE" id="PS51843">
    <property type="entry name" value="NR_LBD"/>
    <property type="match status" value="1"/>
</dbReference>
<dbReference type="GO" id="GO:0008270">
    <property type="term" value="F:zinc ion binding"/>
    <property type="evidence" value="ECO:0007669"/>
    <property type="project" value="UniProtKB-KW"/>
</dbReference>
<evidence type="ECO:0000256" key="3">
    <source>
        <dbReference type="ARBA" id="ARBA00022723"/>
    </source>
</evidence>
<evidence type="ECO:0000256" key="13">
    <source>
        <dbReference type="RuleBase" id="RU004334"/>
    </source>
</evidence>
<evidence type="ECO:0000313" key="18">
    <source>
        <dbReference type="Proteomes" id="UP000789390"/>
    </source>
</evidence>
<feature type="region of interest" description="Disordered" evidence="14">
    <location>
        <begin position="354"/>
        <end position="389"/>
    </location>
</feature>
<feature type="compositionally biased region" description="Basic residues" evidence="14">
    <location>
        <begin position="83"/>
        <end position="101"/>
    </location>
</feature>
<evidence type="ECO:0000256" key="1">
    <source>
        <dbReference type="ARBA" id="ARBA00004123"/>
    </source>
</evidence>
<dbReference type="SUPFAM" id="SSF48508">
    <property type="entry name" value="Nuclear receptor ligand-binding domain"/>
    <property type="match status" value="1"/>
</dbReference>
<keyword evidence="7 13" id="KW-0238">DNA-binding</keyword>
<dbReference type="PRINTS" id="PR00398">
    <property type="entry name" value="STRDHORMONER"/>
</dbReference>
<feature type="compositionally biased region" description="Gly residues" evidence="14">
    <location>
        <begin position="45"/>
        <end position="58"/>
    </location>
</feature>
<dbReference type="GO" id="GO:0004879">
    <property type="term" value="F:nuclear receptor activity"/>
    <property type="evidence" value="ECO:0007669"/>
    <property type="project" value="InterPro"/>
</dbReference>
<evidence type="ECO:0000256" key="7">
    <source>
        <dbReference type="ARBA" id="ARBA00023125"/>
    </source>
</evidence>
<dbReference type="InterPro" id="IPR013088">
    <property type="entry name" value="Znf_NHR/GATA"/>
</dbReference>
<dbReference type="PROSITE" id="PS00031">
    <property type="entry name" value="NUCLEAR_REC_DBD_1"/>
    <property type="match status" value="1"/>
</dbReference>
<organism evidence="17 18">
    <name type="scientific">Daphnia galeata</name>
    <dbReference type="NCBI Taxonomy" id="27404"/>
    <lineage>
        <taxon>Eukaryota</taxon>
        <taxon>Metazoa</taxon>
        <taxon>Ecdysozoa</taxon>
        <taxon>Arthropoda</taxon>
        <taxon>Crustacea</taxon>
        <taxon>Branchiopoda</taxon>
        <taxon>Diplostraca</taxon>
        <taxon>Cladocera</taxon>
        <taxon>Anomopoda</taxon>
        <taxon>Daphniidae</taxon>
        <taxon>Daphnia</taxon>
    </lineage>
</organism>
<dbReference type="PANTHER" id="PTHR24086:SF15">
    <property type="entry name" value="NUCLEAR HORMONE RECEPTOR FTZ-F1"/>
    <property type="match status" value="1"/>
</dbReference>
<dbReference type="InterPro" id="IPR035500">
    <property type="entry name" value="NHR-like_dom_sf"/>
</dbReference>
<dbReference type="FunFam" id="1.10.565.10:FF:000032">
    <property type="entry name" value="Nuclear hormone receptor FTZ-F1"/>
    <property type="match status" value="1"/>
</dbReference>
<feature type="region of interest" description="Disordered" evidence="14">
    <location>
        <begin position="120"/>
        <end position="146"/>
    </location>
</feature>
<dbReference type="AlphaFoldDB" id="A0A8J2S265"/>
<dbReference type="OrthoDB" id="5771769at2759"/>
<dbReference type="CDD" id="cd06944">
    <property type="entry name" value="NR_LBD_Ftz-F1_like"/>
    <property type="match status" value="1"/>
</dbReference>
<evidence type="ECO:0000259" key="16">
    <source>
        <dbReference type="PROSITE" id="PS51843"/>
    </source>
</evidence>
<evidence type="ECO:0000256" key="6">
    <source>
        <dbReference type="ARBA" id="ARBA00023015"/>
    </source>
</evidence>
<evidence type="ECO:0000256" key="4">
    <source>
        <dbReference type="ARBA" id="ARBA00022771"/>
    </source>
</evidence>
<evidence type="ECO:0000256" key="11">
    <source>
        <dbReference type="ARBA" id="ARBA00073670"/>
    </source>
</evidence>
<accession>A0A8J2S265</accession>
<dbReference type="CDD" id="cd07167">
    <property type="entry name" value="NR_DBD_Lrh-1_like"/>
    <property type="match status" value="1"/>
</dbReference>
<keyword evidence="6 13" id="KW-0805">Transcription regulation</keyword>
<feature type="region of interest" description="Disordered" evidence="14">
    <location>
        <begin position="40"/>
        <end position="107"/>
    </location>
</feature>
<dbReference type="InterPro" id="IPR016355">
    <property type="entry name" value="NR5-like"/>
</dbReference>
<sequence>MLVDMDLAAIAPLGNNSSSGFINLSGPSVDTDQVSVQIERLHSPNGGGGGGSNSGSGPNGQHHHHMVGSHHQQQQQQQQQQQIHHHHHHHLAGPQHLHHRTLSSPNSELSIASLSMASSSPASALSPFSASSNNNNNNNNNNSSSSAAMSYAMSHLSSGGVEAGGNLLGVGVTVGLTGLDSYCIYNPNNAGEYETSNAASSNAALSPSPLMDPIVIVPSLSGASSLPPGTSGGSSTGGRHDLPDTKEGIEELCPVCGDKVSGYHYGLLTCESCKGFFKRTVQNKKAYSCVADRSCHIDKSQRKRCPYCRFQKCLEVGMKLEAVRADRMRGGRNKFGPMYKRDRARKLQVMRERQLTTPRSGNGGNSNPSPNNSNSGAGQSSGMYTDMGYSPSGSSVYGGGGSSGGGVKHEIQIAQVSSLTSSPDSSPSPLAASLGYPGPSGQPLGSLNGSMGPAGSGGQHNNNNSNNHNNNNMGTTSGAGPSHPHTPSPNNHPSGGGGAPTPQQHSSTSSVSPKTFHFEGLMTGNTMLSNNNGPNVGAGSVSGAKVPPLIREFVQSLDDKEWQSALFGLLQSQTYNQCEVDLFELLCKVLDQNLFTQVDWARNSYYFKDLKVDDQMKLLQHAWSDLLILDHLHQRLHNHLPDESSLPNGQKFDLLSLSLLGCPSLAEPLHDVTARLTEIRFDVPDYVCLKFLMLLNSDVKGLMNRRHVVEAQEQVQQALFDYTLNCYTHIPDKFAKMLAILPDIHAMSSRGEEYLYFKHLNGCAPTQTLLMEMLHAKRK</sequence>
<evidence type="ECO:0000256" key="8">
    <source>
        <dbReference type="ARBA" id="ARBA00023163"/>
    </source>
</evidence>
<keyword evidence="8 13" id="KW-0804">Transcription</keyword>
<feature type="compositionally biased region" description="Low complexity" evidence="14">
    <location>
        <begin position="417"/>
        <end position="434"/>
    </location>
</feature>
<name>A0A8J2S265_9CRUS</name>
<protein>
    <recommendedName>
        <fullName evidence="11">Nuclear hormone receptor FTZ-F1</fullName>
    </recommendedName>
    <alternativeName>
        <fullName evidence="12">Nuclear receptor subfamily 5 group A member 3</fullName>
    </alternativeName>
</protein>
<dbReference type="PANTHER" id="PTHR24086">
    <property type="entry name" value="NUCLEAR RECEPTOR SUBFAMILY 5 GROUP A"/>
    <property type="match status" value="1"/>
</dbReference>
<dbReference type="InterPro" id="IPR001628">
    <property type="entry name" value="Znf_hrmn_rcpt"/>
</dbReference>
<dbReference type="SMART" id="SM00399">
    <property type="entry name" value="ZnF_C4"/>
    <property type="match status" value="1"/>
</dbReference>
<dbReference type="Pfam" id="PF00105">
    <property type="entry name" value="zf-C4"/>
    <property type="match status" value="1"/>
</dbReference>
<feature type="compositionally biased region" description="Polar residues" evidence="14">
    <location>
        <begin position="501"/>
        <end position="513"/>
    </location>
</feature>
<evidence type="ECO:0000256" key="2">
    <source>
        <dbReference type="ARBA" id="ARBA00007536"/>
    </source>
</evidence>